<feature type="region of interest" description="Disordered" evidence="6">
    <location>
        <begin position="1"/>
        <end position="44"/>
    </location>
</feature>
<dbReference type="OrthoDB" id="7933078at2759"/>
<keyword evidence="3 5" id="KW-1133">Transmembrane helix</keyword>
<evidence type="ECO:0000256" key="3">
    <source>
        <dbReference type="ARBA" id="ARBA00022989"/>
    </source>
</evidence>
<evidence type="ECO:0000256" key="5">
    <source>
        <dbReference type="RuleBase" id="RU004379"/>
    </source>
</evidence>
<dbReference type="GO" id="GO:0005783">
    <property type="term" value="C:endoplasmic reticulum"/>
    <property type="evidence" value="ECO:0007669"/>
    <property type="project" value="TreeGrafter"/>
</dbReference>
<name>A0A401RQ15_CHIPU</name>
<feature type="transmembrane region" description="Helical" evidence="5">
    <location>
        <begin position="119"/>
        <end position="140"/>
    </location>
</feature>
<dbReference type="Proteomes" id="UP000287033">
    <property type="component" value="Unassembled WGS sequence"/>
</dbReference>
<keyword evidence="8" id="KW-1185">Reference proteome</keyword>
<evidence type="ECO:0000313" key="8">
    <source>
        <dbReference type="Proteomes" id="UP000287033"/>
    </source>
</evidence>
<comment type="caution">
    <text evidence="5">Lacks conserved residue(s) required for the propagation of feature annotation.</text>
</comment>
<evidence type="ECO:0000256" key="6">
    <source>
        <dbReference type="SAM" id="MobiDB-lite"/>
    </source>
</evidence>
<dbReference type="PANTHER" id="PTHR23291">
    <property type="entry name" value="BAX INHIBITOR-RELATED"/>
    <property type="match status" value="1"/>
</dbReference>
<dbReference type="InterPro" id="IPR006214">
    <property type="entry name" value="Bax_inhibitor_1-related"/>
</dbReference>
<evidence type="ECO:0008006" key="9">
    <source>
        <dbReference type="Google" id="ProtNLM"/>
    </source>
</evidence>
<feature type="compositionally biased region" description="Pro residues" evidence="6">
    <location>
        <begin position="17"/>
        <end position="31"/>
    </location>
</feature>
<dbReference type="AlphaFoldDB" id="A0A401RQ15"/>
<evidence type="ECO:0000313" key="7">
    <source>
        <dbReference type="EMBL" id="GCC20252.1"/>
    </source>
</evidence>
<proteinExistence type="inferred from homology"/>
<feature type="region of interest" description="Disordered" evidence="6">
    <location>
        <begin position="81"/>
        <end position="100"/>
    </location>
</feature>
<evidence type="ECO:0000256" key="4">
    <source>
        <dbReference type="ARBA" id="ARBA00023136"/>
    </source>
</evidence>
<evidence type="ECO:0000256" key="2">
    <source>
        <dbReference type="ARBA" id="ARBA00022692"/>
    </source>
</evidence>
<comment type="subcellular location">
    <subcellularLocation>
        <location evidence="1">Membrane</location>
        <topology evidence="1">Multi-pass membrane protein</topology>
    </subcellularLocation>
</comment>
<keyword evidence="2 5" id="KW-0812">Transmembrane</keyword>
<organism evidence="7 8">
    <name type="scientific">Chiloscyllium punctatum</name>
    <name type="common">Brownbanded bambooshark</name>
    <name type="synonym">Hemiscyllium punctatum</name>
    <dbReference type="NCBI Taxonomy" id="137246"/>
    <lineage>
        <taxon>Eukaryota</taxon>
        <taxon>Metazoa</taxon>
        <taxon>Chordata</taxon>
        <taxon>Craniata</taxon>
        <taxon>Vertebrata</taxon>
        <taxon>Chondrichthyes</taxon>
        <taxon>Elasmobranchii</taxon>
        <taxon>Galeomorphii</taxon>
        <taxon>Galeoidea</taxon>
        <taxon>Orectolobiformes</taxon>
        <taxon>Hemiscylliidae</taxon>
        <taxon>Chiloscyllium</taxon>
    </lineage>
</organism>
<accession>A0A401RQ15</accession>
<dbReference type="GO" id="GO:0005794">
    <property type="term" value="C:Golgi apparatus"/>
    <property type="evidence" value="ECO:0007669"/>
    <property type="project" value="TreeGrafter"/>
</dbReference>
<gene>
    <name evidence="7" type="ORF">chiPu_0018832</name>
</gene>
<protein>
    <recommendedName>
        <fullName evidence="9">TMBIM1</fullName>
    </recommendedName>
</protein>
<dbReference type="GO" id="GO:2001234">
    <property type="term" value="P:negative regulation of apoptotic signaling pathway"/>
    <property type="evidence" value="ECO:0007669"/>
    <property type="project" value="TreeGrafter"/>
</dbReference>
<comment type="similarity">
    <text evidence="5">Belongs to the BI1 family.</text>
</comment>
<keyword evidence="4 5" id="KW-0472">Membrane</keyword>
<feature type="transmembrane region" description="Helical" evidence="5">
    <location>
        <begin position="152"/>
        <end position="171"/>
    </location>
</feature>
<evidence type="ECO:0000256" key="1">
    <source>
        <dbReference type="ARBA" id="ARBA00004141"/>
    </source>
</evidence>
<dbReference type="GO" id="GO:0016020">
    <property type="term" value="C:membrane"/>
    <property type="evidence" value="ECO:0007669"/>
    <property type="project" value="UniProtKB-SubCell"/>
</dbReference>
<comment type="caution">
    <text evidence="7">The sequence shown here is derived from an EMBL/GenBank/DDBJ whole genome shotgun (WGS) entry which is preliminary data.</text>
</comment>
<dbReference type="PANTHER" id="PTHR23291:SF127">
    <property type="entry name" value="PROTEIN LIFEGUARD 1-LIKE"/>
    <property type="match status" value="1"/>
</dbReference>
<dbReference type="EMBL" id="BEZZ01001715">
    <property type="protein sequence ID" value="GCC20252.1"/>
    <property type="molecule type" value="Genomic_DNA"/>
</dbReference>
<sequence>MSHPSAPPTYEESINPLYPPSGEPGPYPAYPPGGNAPYPPGGNAPYPPGGNSAFPPMFPHSGNPMGPPVMPTIPLNPAWPGGNSGAYGSSEPEPELGNQGFAANSWDDRKVRHTFIRKVYMILTAQLLVTFGIVAIFTFSAPVQHFVRTNSAVYWAAYGVFIVIYFVLICCEGPR</sequence>
<reference evidence="7 8" key="1">
    <citation type="journal article" date="2018" name="Nat. Ecol. Evol.">
        <title>Shark genomes provide insights into elasmobranch evolution and the origin of vertebrates.</title>
        <authorList>
            <person name="Hara Y"/>
            <person name="Yamaguchi K"/>
            <person name="Onimaru K"/>
            <person name="Kadota M"/>
            <person name="Koyanagi M"/>
            <person name="Keeley SD"/>
            <person name="Tatsumi K"/>
            <person name="Tanaka K"/>
            <person name="Motone F"/>
            <person name="Kageyama Y"/>
            <person name="Nozu R"/>
            <person name="Adachi N"/>
            <person name="Nishimura O"/>
            <person name="Nakagawa R"/>
            <person name="Tanegashima C"/>
            <person name="Kiyatake I"/>
            <person name="Matsumoto R"/>
            <person name="Murakumo K"/>
            <person name="Nishida K"/>
            <person name="Terakita A"/>
            <person name="Kuratani S"/>
            <person name="Sato K"/>
            <person name="Hyodo S Kuraku.S."/>
        </authorList>
    </citation>
    <scope>NUCLEOTIDE SEQUENCE [LARGE SCALE GENOMIC DNA]</scope>
</reference>
<dbReference type="OMA" id="HDICISI"/>